<feature type="region of interest" description="Disordered" evidence="3">
    <location>
        <begin position="178"/>
        <end position="203"/>
    </location>
</feature>
<dbReference type="RefSeq" id="WP_309542407.1">
    <property type="nucleotide sequence ID" value="NZ_CP133659.1"/>
</dbReference>
<dbReference type="Pfam" id="PF02834">
    <property type="entry name" value="LigT_PEase"/>
    <property type="match status" value="2"/>
</dbReference>
<comment type="function">
    <text evidence="2">Hydrolyzes RNA 2',3'-cyclic phosphodiester to an RNA 2'-phosphomonoester.</text>
</comment>
<reference evidence="5" key="1">
    <citation type="submission" date="2023-09" db="EMBL/GenBank/DDBJ databases">
        <authorList>
            <consortium name="CW5 consortium"/>
            <person name="Lu C.-W."/>
        </authorList>
    </citation>
    <scope>NUCLEOTIDE SEQUENCE</scope>
    <source>
        <strain evidence="5">KPS</strain>
    </source>
</reference>
<protein>
    <recommendedName>
        <fullName evidence="2">RNA 2',3'-cyclic phosphodiesterase</fullName>
        <shortName evidence="2">RNA 2',3'-CPDase</shortName>
        <ecNumber evidence="2">3.1.4.58</ecNumber>
    </recommendedName>
</protein>
<comment type="catalytic activity">
    <reaction evidence="2">
        <text>a 3'-end 2',3'-cyclophospho-ribonucleotide-RNA + H2O = a 3'-end 2'-phospho-ribonucleotide-RNA + H(+)</text>
        <dbReference type="Rhea" id="RHEA:11828"/>
        <dbReference type="Rhea" id="RHEA-COMP:10464"/>
        <dbReference type="Rhea" id="RHEA-COMP:17353"/>
        <dbReference type="ChEBI" id="CHEBI:15377"/>
        <dbReference type="ChEBI" id="CHEBI:15378"/>
        <dbReference type="ChEBI" id="CHEBI:83064"/>
        <dbReference type="ChEBI" id="CHEBI:173113"/>
        <dbReference type="EC" id="3.1.4.58"/>
    </reaction>
</comment>
<dbReference type="Gene3D" id="3.90.1140.10">
    <property type="entry name" value="Cyclic phosphodiesterase"/>
    <property type="match status" value="1"/>
</dbReference>
<dbReference type="PANTHER" id="PTHR35561">
    <property type="entry name" value="RNA 2',3'-CYCLIC PHOSPHODIESTERASE"/>
    <property type="match status" value="1"/>
</dbReference>
<feature type="short sequence motif" description="HXTX 1" evidence="2">
    <location>
        <begin position="85"/>
        <end position="88"/>
    </location>
</feature>
<dbReference type="EMBL" id="CP133659">
    <property type="protein sequence ID" value="WMW66520.1"/>
    <property type="molecule type" value="Genomic_DNA"/>
</dbReference>
<dbReference type="HAMAP" id="MF_01940">
    <property type="entry name" value="RNA_CPDase"/>
    <property type="match status" value="1"/>
</dbReference>
<comment type="similarity">
    <text evidence="2">Belongs to the 2H phosphoesterase superfamily. ThpR family.</text>
</comment>
<name>A0ABY9R433_9BACT</name>
<dbReference type="InterPro" id="IPR009097">
    <property type="entry name" value="Cyclic_Pdiesterase"/>
</dbReference>
<evidence type="ECO:0000256" key="2">
    <source>
        <dbReference type="HAMAP-Rule" id="MF_01940"/>
    </source>
</evidence>
<feature type="active site" description="Proton donor" evidence="2">
    <location>
        <position position="85"/>
    </location>
</feature>
<keyword evidence="6" id="KW-1185">Reference proteome</keyword>
<dbReference type="NCBIfam" id="TIGR02258">
    <property type="entry name" value="2_5_ligase"/>
    <property type="match status" value="1"/>
</dbReference>
<accession>A0ABY9R433</accession>
<feature type="domain" description="Phosphoesterase HXTX" evidence="4">
    <location>
        <begin position="65"/>
        <end position="134"/>
    </location>
</feature>
<keyword evidence="1 2" id="KW-0378">Hydrolase</keyword>
<evidence type="ECO:0000259" key="4">
    <source>
        <dbReference type="Pfam" id="PF02834"/>
    </source>
</evidence>
<dbReference type="SUPFAM" id="SSF55144">
    <property type="entry name" value="LigT-like"/>
    <property type="match status" value="1"/>
</dbReference>
<organism evidence="5 6">
    <name type="scientific">Nitratidesulfovibrio liaohensis</name>
    <dbReference type="NCBI Taxonomy" id="2604158"/>
    <lineage>
        <taxon>Bacteria</taxon>
        <taxon>Pseudomonadati</taxon>
        <taxon>Thermodesulfobacteriota</taxon>
        <taxon>Desulfovibrionia</taxon>
        <taxon>Desulfovibrionales</taxon>
        <taxon>Desulfovibrionaceae</taxon>
        <taxon>Nitratidesulfovibrio</taxon>
    </lineage>
</organism>
<evidence type="ECO:0000256" key="3">
    <source>
        <dbReference type="SAM" id="MobiDB-lite"/>
    </source>
</evidence>
<dbReference type="PANTHER" id="PTHR35561:SF1">
    <property type="entry name" value="RNA 2',3'-CYCLIC PHOSPHODIESTERASE"/>
    <property type="match status" value="1"/>
</dbReference>
<dbReference type="InterPro" id="IPR014051">
    <property type="entry name" value="Phosphoesterase_HXTX"/>
</dbReference>
<dbReference type="EC" id="3.1.4.58" evidence="2"/>
<feature type="short sequence motif" description="HXTX 2" evidence="2">
    <location>
        <begin position="170"/>
        <end position="173"/>
    </location>
</feature>
<gene>
    <name evidence="5" type="primary">thpR</name>
    <name evidence="5" type="ORF">KPS_001097</name>
</gene>
<dbReference type="InterPro" id="IPR004175">
    <property type="entry name" value="RNA_CPDase"/>
</dbReference>
<sequence>MRPALRARRKRSRARFAVSWACRCPRNGRTGWPRYAPICRRSAPPPIPPTPARATRPSAIPAPPRLAGLADLLHRLHWTPPGNWHLTLRFLGDVPAPRCNEVANALRTISFAPLQLAVGAAGAFPARGAPRVLWLGLAQGAPECTALATAVNAALAPLGFAPEDRPFAPHLTMARVREARRGDRQRDVARSGGEPSYPPSQHLARAAADARDALLAAINARINRAASPWPGCTVREMVLWRSDLGGGRPVHTPLAVLPARG</sequence>
<feature type="compositionally biased region" description="Basic and acidic residues" evidence="3">
    <location>
        <begin position="178"/>
        <end position="189"/>
    </location>
</feature>
<dbReference type="Proteomes" id="UP001180616">
    <property type="component" value="Chromosome"/>
</dbReference>
<evidence type="ECO:0000313" key="5">
    <source>
        <dbReference type="EMBL" id="WMW66520.1"/>
    </source>
</evidence>
<evidence type="ECO:0000256" key="1">
    <source>
        <dbReference type="ARBA" id="ARBA00022801"/>
    </source>
</evidence>
<feature type="domain" description="Phosphoesterase HXTX" evidence="4">
    <location>
        <begin position="140"/>
        <end position="182"/>
    </location>
</feature>
<evidence type="ECO:0000313" key="6">
    <source>
        <dbReference type="Proteomes" id="UP001180616"/>
    </source>
</evidence>
<proteinExistence type="inferred from homology"/>
<feature type="active site" description="Proton acceptor" evidence="2">
    <location>
        <position position="170"/>
    </location>
</feature>